<evidence type="ECO:0000313" key="2">
    <source>
        <dbReference type="Proteomes" id="UP000265100"/>
    </source>
</evidence>
<organism evidence="1 2">
    <name type="scientific">Astatotilapia calliptera</name>
    <name type="common">Eastern happy</name>
    <name type="synonym">Chromis callipterus</name>
    <dbReference type="NCBI Taxonomy" id="8154"/>
    <lineage>
        <taxon>Eukaryota</taxon>
        <taxon>Metazoa</taxon>
        <taxon>Chordata</taxon>
        <taxon>Craniata</taxon>
        <taxon>Vertebrata</taxon>
        <taxon>Euteleostomi</taxon>
        <taxon>Actinopterygii</taxon>
        <taxon>Neopterygii</taxon>
        <taxon>Teleostei</taxon>
        <taxon>Neoteleostei</taxon>
        <taxon>Acanthomorphata</taxon>
        <taxon>Ovalentaria</taxon>
        <taxon>Cichlomorphae</taxon>
        <taxon>Cichliformes</taxon>
        <taxon>Cichlidae</taxon>
        <taxon>African cichlids</taxon>
        <taxon>Pseudocrenilabrinae</taxon>
        <taxon>Haplochromini</taxon>
        <taxon>Astatotilapia</taxon>
    </lineage>
</organism>
<reference evidence="2" key="2">
    <citation type="submission" date="2023-03" db="EMBL/GenBank/DDBJ databases">
        <authorList>
            <consortium name="Wellcome Sanger Institute Data Sharing"/>
        </authorList>
    </citation>
    <scope>NUCLEOTIDE SEQUENCE [LARGE SCALE GENOMIC DNA]</scope>
</reference>
<keyword evidence="2" id="KW-1185">Reference proteome</keyword>
<evidence type="ECO:0000313" key="1">
    <source>
        <dbReference type="Ensembl" id="ENSACLP00000002485.2"/>
    </source>
</evidence>
<proteinExistence type="predicted"/>
<dbReference type="AlphaFoldDB" id="A0A3P8NCG4"/>
<reference evidence="1 2" key="1">
    <citation type="submission" date="2018-05" db="EMBL/GenBank/DDBJ databases">
        <authorList>
            <person name="Datahose"/>
        </authorList>
    </citation>
    <scope>NUCLEOTIDE SEQUENCE</scope>
</reference>
<accession>A0A3P8NCG4</accession>
<dbReference type="Bgee" id="ENSACLG00000001704">
    <property type="expression patterns" value="Expressed in camera-type eye"/>
</dbReference>
<reference evidence="1" key="4">
    <citation type="submission" date="2025-09" db="UniProtKB">
        <authorList>
            <consortium name="Ensembl"/>
        </authorList>
    </citation>
    <scope>IDENTIFICATION</scope>
</reference>
<name>A0A3P8NCG4_ASTCA</name>
<sequence>MTCQLVQGQSKRISRQEDYTSMLVSCNLLLVMVSGCVTLHECPYHSTLPSWPWVASNHLEGMFWVQLRDPPRLT</sequence>
<dbReference type="Ensembl" id="ENSACLT00000002541.2">
    <property type="protein sequence ID" value="ENSACLP00000002485.2"/>
    <property type="gene ID" value="ENSACLG00000001704.2"/>
</dbReference>
<reference evidence="1" key="3">
    <citation type="submission" date="2025-08" db="UniProtKB">
        <authorList>
            <consortium name="Ensembl"/>
        </authorList>
    </citation>
    <scope>IDENTIFICATION</scope>
</reference>
<dbReference type="Proteomes" id="UP000265100">
    <property type="component" value="Chromosome 17"/>
</dbReference>
<protein>
    <submittedName>
        <fullName evidence="1">Uncharacterized protein</fullName>
    </submittedName>
</protein>